<evidence type="ECO:0000313" key="2">
    <source>
        <dbReference type="Proteomes" id="UP000295627"/>
    </source>
</evidence>
<reference evidence="1 2" key="1">
    <citation type="journal article" date="2019" name="Sci. Rep.">
        <title>Extended insight into the Mycobacterium chelonae-abscessus complex through whole genome sequencing of Mycobacterium salmoniphilum outbreak and Mycobacterium salmoniphilum-like strains.</title>
        <authorList>
            <person name="Behra P.R.K."/>
            <person name="Das S."/>
            <person name="Pettersson B.M.F."/>
            <person name="Shirreff L."/>
            <person name="DuCote T."/>
            <person name="Jacobsson K.G."/>
            <person name="Ennis D.G."/>
            <person name="Kirsebom L.A."/>
        </authorList>
    </citation>
    <scope>NUCLEOTIDE SEQUENCE [LARGE SCALE GENOMIC DNA]</scope>
    <source>
        <strain evidence="1 2">DSM 45524</strain>
    </source>
</reference>
<dbReference type="Proteomes" id="UP000295627">
    <property type="component" value="Unassembled WGS sequence"/>
</dbReference>
<comment type="caution">
    <text evidence="1">The sequence shown here is derived from an EMBL/GenBank/DDBJ whole genome shotgun (WGS) entry which is preliminary data.</text>
</comment>
<accession>A0A4R5PG51</accession>
<proteinExistence type="predicted"/>
<sequence>MAFDPLLEAGTHRVTWTLSKPPETDTWDVSGEVDLLALRQPRGSVFGTAPATWNEGPGSQRSAGWPQHFEYPLVYGEMNGGLDVVLLDAHLTVHGEMPRSGFVNFSDANAHFDAWAALVGRGAPATGPLLVDSGFIQVPHLEALAGKSPILQVMFPEGNMYEQDEPQFSATFDKHSHQEWRDDRAEVALSYDLSADLFSWYSFGLTFSPIVSVKLNEPVPLSEFLIQWAWPLRQLVAAATGRREDISYLTVSPVFADDEREPEKRQFQVFNASISQARYSSSRSLRDKHISAIRLSEGESLLAMLRRWQDLKDEQNPILNTYDISAVGPSQHPRARFLLLLQALEGLHGHEHRDEMEERRSNHSALREPILSRCKSALTELPDDFRFIKKFLARWPPETSDVAIRKMLQMLPIDLEPELAKSALVESVRIDNDRVTSTLDAIRIARNDLSHGTKAYDRLELAGVADILERAVRGHLLRLLGTSTDAITRALSRED</sequence>
<dbReference type="AlphaFoldDB" id="A0A4R5PG51"/>
<dbReference type="EMBL" id="RXLR01000008">
    <property type="protein sequence ID" value="TDH24415.1"/>
    <property type="molecule type" value="Genomic_DNA"/>
</dbReference>
<gene>
    <name evidence="1" type="ORF">EJ571_04640</name>
</gene>
<protein>
    <submittedName>
        <fullName evidence="1">Uncharacterized protein</fullName>
    </submittedName>
</protein>
<evidence type="ECO:0000313" key="1">
    <source>
        <dbReference type="EMBL" id="TDH24415.1"/>
    </source>
</evidence>
<organism evidence="1 2">
    <name type="scientific">Mycobacteroides franklinii</name>
    <dbReference type="NCBI Taxonomy" id="948102"/>
    <lineage>
        <taxon>Bacteria</taxon>
        <taxon>Bacillati</taxon>
        <taxon>Actinomycetota</taxon>
        <taxon>Actinomycetes</taxon>
        <taxon>Mycobacteriales</taxon>
        <taxon>Mycobacteriaceae</taxon>
        <taxon>Mycobacteroides</taxon>
    </lineage>
</organism>
<dbReference type="RefSeq" id="WP_133052595.1">
    <property type="nucleotide sequence ID" value="NZ_MAFQ01000012.1"/>
</dbReference>
<name>A0A4R5PG51_9MYCO</name>